<dbReference type="AlphaFoldDB" id="A0ABD3PS08"/>
<keyword evidence="3" id="KW-1185">Reference proteome</keyword>
<name>A0ABD3PS08_9STRA</name>
<comment type="caution">
    <text evidence="2">The sequence shown here is derived from an EMBL/GenBank/DDBJ whole genome shotgun (WGS) entry which is preliminary data.</text>
</comment>
<protein>
    <submittedName>
        <fullName evidence="2">Uncharacterized protein</fullName>
    </submittedName>
</protein>
<accession>A0ABD3PS08</accession>
<gene>
    <name evidence="2" type="ORF">HJC23_004910</name>
</gene>
<organism evidence="2 3">
    <name type="scientific">Cyclotella cryptica</name>
    <dbReference type="NCBI Taxonomy" id="29204"/>
    <lineage>
        <taxon>Eukaryota</taxon>
        <taxon>Sar</taxon>
        <taxon>Stramenopiles</taxon>
        <taxon>Ochrophyta</taxon>
        <taxon>Bacillariophyta</taxon>
        <taxon>Coscinodiscophyceae</taxon>
        <taxon>Thalassiosirophycidae</taxon>
        <taxon>Stephanodiscales</taxon>
        <taxon>Stephanodiscaceae</taxon>
        <taxon>Cyclotella</taxon>
    </lineage>
</organism>
<feature type="region of interest" description="Disordered" evidence="1">
    <location>
        <begin position="189"/>
        <end position="209"/>
    </location>
</feature>
<proteinExistence type="predicted"/>
<dbReference type="Proteomes" id="UP001516023">
    <property type="component" value="Unassembled WGS sequence"/>
</dbReference>
<reference evidence="2 3" key="1">
    <citation type="journal article" date="2020" name="G3 (Bethesda)">
        <title>Improved Reference Genome for Cyclotella cryptica CCMP332, a Model for Cell Wall Morphogenesis, Salinity Adaptation, and Lipid Production in Diatoms (Bacillariophyta).</title>
        <authorList>
            <person name="Roberts W.R."/>
            <person name="Downey K.M."/>
            <person name="Ruck E.C."/>
            <person name="Traller J.C."/>
            <person name="Alverson A.J."/>
        </authorList>
    </citation>
    <scope>NUCLEOTIDE SEQUENCE [LARGE SCALE GENOMIC DNA]</scope>
    <source>
        <strain evidence="2 3">CCMP332</strain>
    </source>
</reference>
<sequence length="258" mass="29156">MQDKDSTQIEDLYSKYPSTYRDKSGGYRYPMNGHVLYLQVGSDVKGPTCVFPRRSSGGQLSQAKYPLAIEDEKDQSSCDNSQLEDSGNVQMIVVPAVSGRLLRFNGADLHAVPRPHDLWMLPYVSGSAEFEPETVWGRSVILFNVWPGDEDPPLDVPLDAPDDLDEVERILAEHEKSAFCNNFSNWKAVPPSTPKQTQTTEESQSNQSVKVWLLGNERRRDYPMRTVPLLSPREGGREVVREALSEDSKVTELWLRQQ</sequence>
<evidence type="ECO:0000313" key="2">
    <source>
        <dbReference type="EMBL" id="KAL3790928.1"/>
    </source>
</evidence>
<evidence type="ECO:0000313" key="3">
    <source>
        <dbReference type="Proteomes" id="UP001516023"/>
    </source>
</evidence>
<evidence type="ECO:0000256" key="1">
    <source>
        <dbReference type="SAM" id="MobiDB-lite"/>
    </source>
</evidence>
<dbReference type="EMBL" id="JABMIG020000120">
    <property type="protein sequence ID" value="KAL3790928.1"/>
    <property type="molecule type" value="Genomic_DNA"/>
</dbReference>
<feature type="compositionally biased region" description="Low complexity" evidence="1">
    <location>
        <begin position="194"/>
        <end position="208"/>
    </location>
</feature>